<evidence type="ECO:0000313" key="1">
    <source>
        <dbReference type="EMBL" id="MBA0677298.1"/>
    </source>
</evidence>
<evidence type="ECO:0000313" key="2">
    <source>
        <dbReference type="Proteomes" id="UP000593577"/>
    </source>
</evidence>
<proteinExistence type="predicted"/>
<comment type="caution">
    <text evidence="1">The sequence shown here is derived from an EMBL/GenBank/DDBJ whole genome shotgun (WGS) entry which is preliminary data.</text>
</comment>
<reference evidence="1 2" key="1">
    <citation type="journal article" date="2019" name="Genome Biol. Evol.">
        <title>Insights into the evolution of the New World diploid cottons (Gossypium, subgenus Houzingenia) based on genome sequencing.</title>
        <authorList>
            <person name="Grover C.E."/>
            <person name="Arick M.A. 2nd"/>
            <person name="Thrash A."/>
            <person name="Conover J.L."/>
            <person name="Sanders W.S."/>
            <person name="Peterson D.G."/>
            <person name="Frelichowski J.E."/>
            <person name="Scheffler J.A."/>
            <person name="Scheffler B.E."/>
            <person name="Wendel J.F."/>
        </authorList>
    </citation>
    <scope>NUCLEOTIDE SEQUENCE [LARGE SCALE GENOMIC DNA]</scope>
    <source>
        <strain evidence="1">185</strain>
        <tissue evidence="1">Leaf</tissue>
    </source>
</reference>
<dbReference type="AlphaFoldDB" id="A0A7J8WQJ9"/>
<keyword evidence="2" id="KW-1185">Reference proteome</keyword>
<sequence length="122" mass="13657">MKIVKMGPIRLKSSKATELIELSVRLLPMEEVSLASDIEGEVAMQTLKLRSMRLIFVDTLEGLPPIREVGCASNFGKVVMQVGQLTRVNATRKVHSQQPDSVLRSNLLAWQELKVPFEVVEQ</sequence>
<gene>
    <name evidence="1" type="ORF">Goari_018715</name>
</gene>
<dbReference type="EMBL" id="JABFAA010000002">
    <property type="protein sequence ID" value="MBA0677298.1"/>
    <property type="molecule type" value="Genomic_DNA"/>
</dbReference>
<name>A0A7J8WQJ9_GOSAI</name>
<dbReference type="Proteomes" id="UP000593577">
    <property type="component" value="Unassembled WGS sequence"/>
</dbReference>
<protein>
    <submittedName>
        <fullName evidence="1">Uncharacterized protein</fullName>
    </submittedName>
</protein>
<accession>A0A7J8WQJ9</accession>
<organism evidence="1 2">
    <name type="scientific">Gossypium aridum</name>
    <name type="common">American cotton</name>
    <name type="synonym">Erioxylum aridum</name>
    <dbReference type="NCBI Taxonomy" id="34290"/>
    <lineage>
        <taxon>Eukaryota</taxon>
        <taxon>Viridiplantae</taxon>
        <taxon>Streptophyta</taxon>
        <taxon>Embryophyta</taxon>
        <taxon>Tracheophyta</taxon>
        <taxon>Spermatophyta</taxon>
        <taxon>Magnoliopsida</taxon>
        <taxon>eudicotyledons</taxon>
        <taxon>Gunneridae</taxon>
        <taxon>Pentapetalae</taxon>
        <taxon>rosids</taxon>
        <taxon>malvids</taxon>
        <taxon>Malvales</taxon>
        <taxon>Malvaceae</taxon>
        <taxon>Malvoideae</taxon>
        <taxon>Gossypium</taxon>
    </lineage>
</organism>